<accession>A0ABU1CBC5</accession>
<protein>
    <submittedName>
        <fullName evidence="1">Phage tail assembly protein</fullName>
    </submittedName>
</protein>
<dbReference type="InterPro" id="IPR019289">
    <property type="entry name" value="Phage_tail_E/E"/>
</dbReference>
<keyword evidence="2" id="KW-1185">Reference proteome</keyword>
<gene>
    <name evidence="1" type="ORF">P8609_05435</name>
</gene>
<dbReference type="RefSeq" id="WP_309261558.1">
    <property type="nucleotide sequence ID" value="NZ_JARUHG010000001.1"/>
</dbReference>
<sequence>MTQPSNPSPSRDTVDIVLDTPITRGDLVLQGIALRRPKAGELRGIALADVLRLDVSALQQLLPRITSPALTTHDVQQLELPDLMAIGTEVVSFFLTKSQREAASPDA</sequence>
<organism evidence="1 2">
    <name type="scientific">Lysobacter arvi</name>
    <dbReference type="NCBI Taxonomy" id="3038776"/>
    <lineage>
        <taxon>Bacteria</taxon>
        <taxon>Pseudomonadati</taxon>
        <taxon>Pseudomonadota</taxon>
        <taxon>Gammaproteobacteria</taxon>
        <taxon>Lysobacterales</taxon>
        <taxon>Lysobacteraceae</taxon>
        <taxon>Lysobacter</taxon>
    </lineage>
</organism>
<reference evidence="1 2" key="1">
    <citation type="submission" date="2023-04" db="EMBL/GenBank/DDBJ databases">
        <title>Lysobacter sp. strain UC isolated from soil sample.</title>
        <authorList>
            <person name="Choksket S."/>
            <person name="Harshvardhan F."/>
            <person name="Rana R."/>
            <person name="Patil P.B."/>
            <person name="Korpole S."/>
        </authorList>
    </citation>
    <scope>NUCLEOTIDE SEQUENCE [LARGE SCALE GENOMIC DNA]</scope>
    <source>
        <strain evidence="1 2">UC</strain>
    </source>
</reference>
<evidence type="ECO:0000313" key="2">
    <source>
        <dbReference type="Proteomes" id="UP001233535"/>
    </source>
</evidence>
<evidence type="ECO:0000313" key="1">
    <source>
        <dbReference type="EMBL" id="MDR0182415.1"/>
    </source>
</evidence>
<dbReference type="Proteomes" id="UP001233535">
    <property type="component" value="Unassembled WGS sequence"/>
</dbReference>
<proteinExistence type="predicted"/>
<comment type="caution">
    <text evidence="1">The sequence shown here is derived from an EMBL/GenBank/DDBJ whole genome shotgun (WGS) entry which is preliminary data.</text>
</comment>
<name>A0ABU1CBC5_9GAMM</name>
<dbReference type="EMBL" id="JARUHG010000001">
    <property type="protein sequence ID" value="MDR0182415.1"/>
    <property type="molecule type" value="Genomic_DNA"/>
</dbReference>
<dbReference type="Pfam" id="PF10109">
    <property type="entry name" value="Phage_TAC_7"/>
    <property type="match status" value="1"/>
</dbReference>